<dbReference type="InterPro" id="IPR014001">
    <property type="entry name" value="Helicase_ATP-bd"/>
</dbReference>
<dbReference type="FunFam" id="1.10.10.10:FF:000140">
    <property type="entry name" value="Histone H1.0"/>
    <property type="match status" value="1"/>
</dbReference>
<dbReference type="Pfam" id="PF00271">
    <property type="entry name" value="Helicase_C"/>
    <property type="match status" value="1"/>
</dbReference>
<dbReference type="PANTHER" id="PTHR45623">
    <property type="entry name" value="CHROMODOMAIN-HELICASE-DNA-BINDING PROTEIN 3-RELATED-RELATED"/>
    <property type="match status" value="1"/>
</dbReference>
<dbReference type="PROSITE" id="PS51192">
    <property type="entry name" value="HELICASE_ATP_BIND_1"/>
    <property type="match status" value="1"/>
</dbReference>
<protein>
    <submittedName>
        <fullName evidence="12">SMARCA5</fullName>
        <ecNumber evidence="12">3.6.4.-</ecNumber>
    </submittedName>
</protein>
<dbReference type="CDD" id="cd18793">
    <property type="entry name" value="SF2_C_SNF"/>
    <property type="match status" value="1"/>
</dbReference>
<comment type="similarity">
    <text evidence="3">Belongs to the SNF2/RAD54 helicase family. ISWI subfamily.</text>
</comment>
<dbReference type="InterPro" id="IPR001650">
    <property type="entry name" value="Helicase_C-like"/>
</dbReference>
<gene>
    <name evidence="12" type="ORF">MEDL_69112</name>
</gene>
<dbReference type="GO" id="GO:0030527">
    <property type="term" value="F:structural constituent of chromatin"/>
    <property type="evidence" value="ECO:0007669"/>
    <property type="project" value="InterPro"/>
</dbReference>
<evidence type="ECO:0000256" key="1">
    <source>
        <dbReference type="ARBA" id="ARBA00004123"/>
    </source>
</evidence>
<name>A0A8S3VST5_MYTED</name>
<feature type="domain" description="Helicase ATP-binding" evidence="9">
    <location>
        <begin position="55"/>
        <end position="220"/>
    </location>
</feature>
<dbReference type="InterPro" id="IPR000330">
    <property type="entry name" value="SNF2_N"/>
</dbReference>
<feature type="domain" description="H15" evidence="11">
    <location>
        <begin position="803"/>
        <end position="879"/>
    </location>
</feature>
<dbReference type="SMART" id="SM00526">
    <property type="entry name" value="H15"/>
    <property type="match status" value="1"/>
</dbReference>
<dbReference type="GO" id="GO:0003677">
    <property type="term" value="F:DNA binding"/>
    <property type="evidence" value="ECO:0007669"/>
    <property type="project" value="UniProtKB-KW"/>
</dbReference>
<dbReference type="CDD" id="cd00073">
    <property type="entry name" value="H15"/>
    <property type="match status" value="1"/>
</dbReference>
<dbReference type="PROSITE" id="PS51194">
    <property type="entry name" value="HELICASE_CTER"/>
    <property type="match status" value="1"/>
</dbReference>
<comment type="caution">
    <text evidence="12">The sequence shown here is derived from an EMBL/GenBank/DDBJ whole genome shotgun (WGS) entry which is preliminary data.</text>
</comment>
<feature type="region of interest" description="Disordered" evidence="8">
    <location>
        <begin position="949"/>
        <end position="979"/>
    </location>
</feature>
<evidence type="ECO:0000256" key="3">
    <source>
        <dbReference type="ARBA" id="ARBA00009687"/>
    </source>
</evidence>
<dbReference type="Gene3D" id="3.40.50.300">
    <property type="entry name" value="P-loop containing nucleotide triphosphate hydrolases"/>
    <property type="match status" value="1"/>
</dbReference>
<evidence type="ECO:0000256" key="4">
    <source>
        <dbReference type="ARBA" id="ARBA00022454"/>
    </source>
</evidence>
<dbReference type="SUPFAM" id="SSF52540">
    <property type="entry name" value="P-loop containing nucleoside triphosphate hydrolases"/>
    <property type="match status" value="2"/>
</dbReference>
<dbReference type="InterPro" id="IPR036390">
    <property type="entry name" value="WH_DNA-bd_sf"/>
</dbReference>
<dbReference type="EC" id="3.6.4.-" evidence="12"/>
<dbReference type="AlphaFoldDB" id="A0A8S3VST5"/>
<dbReference type="GO" id="GO:0000786">
    <property type="term" value="C:nucleosome"/>
    <property type="evidence" value="ECO:0007669"/>
    <property type="project" value="InterPro"/>
</dbReference>
<feature type="domain" description="Helicase C-terminal" evidence="10">
    <location>
        <begin position="350"/>
        <end position="501"/>
    </location>
</feature>
<proteinExistence type="inferred from homology"/>
<keyword evidence="6" id="KW-0238">DNA-binding</keyword>
<dbReference type="FunFam" id="3.40.50.300:FF:000082">
    <property type="entry name" value="ISWI chromatin remodeling complex ATPase ISW1"/>
    <property type="match status" value="1"/>
</dbReference>
<dbReference type="InterPro" id="IPR005818">
    <property type="entry name" value="Histone_H1/H5_H15"/>
</dbReference>
<dbReference type="OrthoDB" id="6097727at2759"/>
<dbReference type="EMBL" id="CAJPWZ010003333">
    <property type="protein sequence ID" value="CAG2257926.1"/>
    <property type="molecule type" value="Genomic_DNA"/>
</dbReference>
<dbReference type="Gene3D" id="1.10.10.10">
    <property type="entry name" value="Winged helix-like DNA-binding domain superfamily/Winged helix DNA-binding domain"/>
    <property type="match status" value="1"/>
</dbReference>
<dbReference type="GO" id="GO:0005524">
    <property type="term" value="F:ATP binding"/>
    <property type="evidence" value="ECO:0007669"/>
    <property type="project" value="InterPro"/>
</dbReference>
<keyword evidence="4" id="KW-0158">Chromosome</keyword>
<dbReference type="SMART" id="SM00490">
    <property type="entry name" value="HELICc"/>
    <property type="match status" value="1"/>
</dbReference>
<evidence type="ECO:0000259" key="11">
    <source>
        <dbReference type="PROSITE" id="PS51504"/>
    </source>
</evidence>
<dbReference type="CDD" id="cd17997">
    <property type="entry name" value="DEXHc_SMARCA1_SMARCA5"/>
    <property type="match status" value="1"/>
</dbReference>
<evidence type="ECO:0000256" key="7">
    <source>
        <dbReference type="ARBA" id="ARBA00023242"/>
    </source>
</evidence>
<dbReference type="Proteomes" id="UP000683360">
    <property type="component" value="Unassembled WGS sequence"/>
</dbReference>
<dbReference type="SMART" id="SM00487">
    <property type="entry name" value="DEXDc"/>
    <property type="match status" value="1"/>
</dbReference>
<accession>A0A8S3VST5</accession>
<dbReference type="Pfam" id="PF00538">
    <property type="entry name" value="Linker_histone"/>
    <property type="match status" value="1"/>
</dbReference>
<evidence type="ECO:0000313" key="12">
    <source>
        <dbReference type="EMBL" id="CAG2257926.1"/>
    </source>
</evidence>
<dbReference type="GO" id="GO:0140658">
    <property type="term" value="F:ATP-dependent chromatin remodeler activity"/>
    <property type="evidence" value="ECO:0007669"/>
    <property type="project" value="TreeGrafter"/>
</dbReference>
<keyword evidence="13" id="KW-1185">Reference proteome</keyword>
<dbReference type="SUPFAM" id="SSF46785">
    <property type="entry name" value="Winged helix' DNA-binding domain"/>
    <property type="match status" value="1"/>
</dbReference>
<evidence type="ECO:0000259" key="9">
    <source>
        <dbReference type="PROSITE" id="PS51192"/>
    </source>
</evidence>
<dbReference type="GO" id="GO:0042393">
    <property type="term" value="F:histone binding"/>
    <property type="evidence" value="ECO:0007669"/>
    <property type="project" value="TreeGrafter"/>
</dbReference>
<evidence type="ECO:0000256" key="5">
    <source>
        <dbReference type="ARBA" id="ARBA00022801"/>
    </source>
</evidence>
<dbReference type="FunFam" id="3.40.50.10810:FF:000101">
    <property type="entry name" value="SWI/SNF-related, matrix-associated, actin-dependent regulator of"/>
    <property type="match status" value="1"/>
</dbReference>
<dbReference type="InterPro" id="IPR038718">
    <property type="entry name" value="SNF2-like_sf"/>
</dbReference>
<dbReference type="Pfam" id="PF00176">
    <property type="entry name" value="SNF2-rel_dom"/>
    <property type="match status" value="1"/>
</dbReference>
<reference evidence="12" key="1">
    <citation type="submission" date="2021-03" db="EMBL/GenBank/DDBJ databases">
        <authorList>
            <person name="Bekaert M."/>
        </authorList>
    </citation>
    <scope>NUCLEOTIDE SEQUENCE</scope>
</reference>
<comment type="subcellular location">
    <subcellularLocation>
        <location evidence="2">Chromosome</location>
    </subcellularLocation>
    <subcellularLocation>
        <location evidence="1">Nucleus</location>
    </subcellularLocation>
</comment>
<organism evidence="12 13">
    <name type="scientific">Mytilus edulis</name>
    <name type="common">Blue mussel</name>
    <dbReference type="NCBI Taxonomy" id="6550"/>
    <lineage>
        <taxon>Eukaryota</taxon>
        <taxon>Metazoa</taxon>
        <taxon>Spiralia</taxon>
        <taxon>Lophotrochozoa</taxon>
        <taxon>Mollusca</taxon>
        <taxon>Bivalvia</taxon>
        <taxon>Autobranchia</taxon>
        <taxon>Pteriomorphia</taxon>
        <taxon>Mytilida</taxon>
        <taxon>Mytiloidea</taxon>
        <taxon>Mytilidae</taxon>
        <taxon>Mytilinae</taxon>
        <taxon>Mytilus</taxon>
    </lineage>
</organism>
<evidence type="ECO:0000256" key="8">
    <source>
        <dbReference type="SAM" id="MobiDB-lite"/>
    </source>
</evidence>
<dbReference type="GO" id="GO:0016887">
    <property type="term" value="F:ATP hydrolysis activity"/>
    <property type="evidence" value="ECO:0007669"/>
    <property type="project" value="TreeGrafter"/>
</dbReference>
<dbReference type="InterPro" id="IPR027417">
    <property type="entry name" value="P-loop_NTPase"/>
</dbReference>
<dbReference type="Gene3D" id="3.40.50.10810">
    <property type="entry name" value="Tandem AAA-ATPase domain"/>
    <property type="match status" value="1"/>
</dbReference>
<dbReference type="PRINTS" id="PR00624">
    <property type="entry name" value="HISTONEH5"/>
</dbReference>
<keyword evidence="5 12" id="KW-0378">Hydrolase</keyword>
<evidence type="ECO:0000256" key="2">
    <source>
        <dbReference type="ARBA" id="ARBA00004286"/>
    </source>
</evidence>
<dbReference type="InterPro" id="IPR005819">
    <property type="entry name" value="H1/H5"/>
</dbReference>
<evidence type="ECO:0000259" key="10">
    <source>
        <dbReference type="PROSITE" id="PS51194"/>
    </source>
</evidence>
<dbReference type="PROSITE" id="PS51504">
    <property type="entry name" value="H15"/>
    <property type="match status" value="1"/>
</dbReference>
<dbReference type="InterPro" id="IPR049730">
    <property type="entry name" value="SNF2/RAD54-like_C"/>
</dbReference>
<dbReference type="GO" id="GO:0006334">
    <property type="term" value="P:nucleosome assembly"/>
    <property type="evidence" value="ECO:0007669"/>
    <property type="project" value="InterPro"/>
</dbReference>
<dbReference type="GO" id="GO:0003682">
    <property type="term" value="F:chromatin binding"/>
    <property type="evidence" value="ECO:0007669"/>
    <property type="project" value="TreeGrafter"/>
</dbReference>
<evidence type="ECO:0000256" key="6">
    <source>
        <dbReference type="ARBA" id="ARBA00023125"/>
    </source>
</evidence>
<keyword evidence="7" id="KW-0539">Nucleus</keyword>
<dbReference type="GO" id="GO:0005634">
    <property type="term" value="C:nucleus"/>
    <property type="evidence" value="ECO:0007669"/>
    <property type="project" value="UniProtKB-SubCell"/>
</dbReference>
<dbReference type="InterPro" id="IPR044754">
    <property type="entry name" value="Isw1/2_DEXHc"/>
</dbReference>
<sequence length="1211" mass="138553">MYIFRNHHCGAEKEEDKELLNVQESDTPIRFEKTPSFIEGGEMRDYQLRGLNWMISLNRNDINGILADEMGLGKTLQTISLLGYMKHYMNITEPHLVICPKSTMDTWKAEFKRWCPSLKIFCLAGYKEERKEMIKKVMKTTEWDICLTSYELCLLEKTELKKIKWKYLIIDEAHRIKNEKSKLSEIVRSIASTNRLLLTGTPLQNNLHELWALLNFLLPDVFHSAGDFDAWFSTTNSLSDEELIKRLHDILRPFLLRRIKSDVEKQLLPKKETKIFVGLSSMQREWYTNILMKDIDIVNGTGDVDKMRLLNVLMQLRKCCNHPYLFAGAEQGPPYTTGMHLVLNCGKMSVLHKLLPKLKSQGSRVLIFSQMTRVLDILEDYLFWQGYQFCRLDGKTPHAERTVSINEFNSPGSEKFIFMLSTRAGGLGINLATADVVIIYDSDFNPQVDLQAMDRAHRIGQTKQVRVLRFVTEHTVEEKILERAEKKLRLDHIVIQQGRLSDSSNKLGKGEVLNMIKHGASRIAASKDTDVNDDDIDTILAKGEKRTEEIKEKMDSVSDQNLRSFTMDTSEIDIYHFEGEDYRNKQKVEDTFIEPPKRTRRVNYASVQKEMVKHKPRLSLEKKMEILEEVHKGEQPRRLIAENFGISSEYLRHIIRSRVKTVESYFNVQYGSTFQDVESELKKYVEENIKLNILVENQYLLLENAKNIAKERRIENFPGSLAWIDRFKTIYVELFYPPVDDIGSKQDFNQARKQLDPACNDNSVLPEHQVDLSELGNHKSATIEPRTELQRKQVKKLKHEQYDHPPFREMIQDAIHSLKIRGGCSRQAILKYIIANYKIAVNGKSENNKLKLALNAGLRNGTLIQCTGLGASGSFKIGRSIKTKSKPKHKETKWTPKHSSEVNKCKSQSDCQYQCSPSSENSLSHWSEKQPKKNVSSMNALTCDASNLTNDGKIMSKPKNVDSGNKENQHLGIQRGGNEGRGNFIQSYLSFISNSGDASNNEGKKKQERCIIGKSDEVKTGSYVLLKQSDEVKTGSYVLPKQNANFLPSNKVLPSNEAVNSENISERNDDNQIIPTSRALSTQKRKAGSSLMESSYKKSCTDRISVAVERINIIKKNVQLNQTQSFGTLQNTKKDDLSLKYQSGIYGEQKVIKKVKFANQENTVETSSRNLSENFPSFFQEKLLSQEKAFKKSTIHTSQPLADIVISSNTN</sequence>
<evidence type="ECO:0000313" key="13">
    <source>
        <dbReference type="Proteomes" id="UP000683360"/>
    </source>
</evidence>
<dbReference type="PANTHER" id="PTHR45623:SF49">
    <property type="entry name" value="SWI_SNF-RELATED MATRIX-ASSOCIATED ACTIN-DEPENDENT REGULATOR OF CHROMATIN SUBFAMILY A MEMBER 5"/>
    <property type="match status" value="1"/>
</dbReference>
<dbReference type="InterPro" id="IPR036388">
    <property type="entry name" value="WH-like_DNA-bd_sf"/>
</dbReference>